<evidence type="ECO:0000256" key="3">
    <source>
        <dbReference type="ARBA" id="ARBA00023163"/>
    </source>
</evidence>
<dbReference type="InterPro" id="IPR021740">
    <property type="entry name" value="Velvet"/>
</dbReference>
<evidence type="ECO:0000256" key="4">
    <source>
        <dbReference type="ARBA" id="ARBA00023242"/>
    </source>
</evidence>
<comment type="subcellular location">
    <subcellularLocation>
        <location evidence="1">Nucleus</location>
    </subcellularLocation>
</comment>
<proteinExistence type="predicted"/>
<dbReference type="AlphaFoldDB" id="A0AAW0AZV2"/>
<keyword evidence="3" id="KW-0804">Transcription</keyword>
<dbReference type="Pfam" id="PF11754">
    <property type="entry name" value="Velvet"/>
    <property type="match status" value="1"/>
</dbReference>
<evidence type="ECO:0000313" key="7">
    <source>
        <dbReference type="Proteomes" id="UP001362999"/>
    </source>
</evidence>
<protein>
    <submittedName>
        <fullName evidence="6">Velvet factor-domain-containing protein</fullName>
    </submittedName>
</protein>
<dbReference type="Proteomes" id="UP001362999">
    <property type="component" value="Unassembled WGS sequence"/>
</dbReference>
<accession>A0AAW0AZV2</accession>
<keyword evidence="2" id="KW-0805">Transcription regulation</keyword>
<dbReference type="InterPro" id="IPR038491">
    <property type="entry name" value="Velvet_dom_sf"/>
</dbReference>
<organism evidence="6 7">
    <name type="scientific">Favolaschia claudopus</name>
    <dbReference type="NCBI Taxonomy" id="2862362"/>
    <lineage>
        <taxon>Eukaryota</taxon>
        <taxon>Fungi</taxon>
        <taxon>Dikarya</taxon>
        <taxon>Basidiomycota</taxon>
        <taxon>Agaricomycotina</taxon>
        <taxon>Agaricomycetes</taxon>
        <taxon>Agaricomycetidae</taxon>
        <taxon>Agaricales</taxon>
        <taxon>Marasmiineae</taxon>
        <taxon>Mycenaceae</taxon>
        <taxon>Favolaschia</taxon>
    </lineage>
</organism>
<feature type="domain" description="Velvet" evidence="5">
    <location>
        <begin position="1"/>
        <end position="99"/>
    </location>
</feature>
<dbReference type="GO" id="GO:0005634">
    <property type="term" value="C:nucleus"/>
    <property type="evidence" value="ECO:0007669"/>
    <property type="project" value="UniProtKB-SubCell"/>
</dbReference>
<gene>
    <name evidence="6" type="ORF">R3P38DRAFT_2978722</name>
</gene>
<name>A0AAW0AZV2_9AGAR</name>
<dbReference type="PANTHER" id="PTHR33572">
    <property type="entry name" value="SPORE DEVELOPMENT REGULATOR VOSA"/>
    <property type="match status" value="1"/>
</dbReference>
<keyword evidence="4" id="KW-0539">Nucleus</keyword>
<dbReference type="EMBL" id="JAWWNJ010000045">
    <property type="protein sequence ID" value="KAK7018860.1"/>
    <property type="molecule type" value="Genomic_DNA"/>
</dbReference>
<dbReference type="Gene3D" id="2.60.40.3960">
    <property type="entry name" value="Velvet domain"/>
    <property type="match status" value="1"/>
</dbReference>
<reference evidence="6 7" key="1">
    <citation type="journal article" date="2024" name="J Genomics">
        <title>Draft genome sequencing and assembly of Favolaschia claudopus CIRM-BRFM 2984 isolated from oak limbs.</title>
        <authorList>
            <person name="Navarro D."/>
            <person name="Drula E."/>
            <person name="Chaduli D."/>
            <person name="Cazenave R."/>
            <person name="Ahrendt S."/>
            <person name="Wang J."/>
            <person name="Lipzen A."/>
            <person name="Daum C."/>
            <person name="Barry K."/>
            <person name="Grigoriev I.V."/>
            <person name="Favel A."/>
            <person name="Rosso M.N."/>
            <person name="Martin F."/>
        </authorList>
    </citation>
    <scope>NUCLEOTIDE SEQUENCE [LARGE SCALE GENOMIC DNA]</scope>
    <source>
        <strain evidence="6 7">CIRM-BRFM 2984</strain>
    </source>
</reference>
<evidence type="ECO:0000313" key="6">
    <source>
        <dbReference type="EMBL" id="KAK7018860.1"/>
    </source>
</evidence>
<dbReference type="PROSITE" id="PS51821">
    <property type="entry name" value="VELVET"/>
    <property type="match status" value="1"/>
</dbReference>
<keyword evidence="7" id="KW-1185">Reference proteome</keyword>
<evidence type="ECO:0000256" key="1">
    <source>
        <dbReference type="ARBA" id="ARBA00004123"/>
    </source>
</evidence>
<comment type="caution">
    <text evidence="6">The sequence shown here is derived from an EMBL/GenBank/DDBJ whole genome shotgun (WGS) entry which is preliminary data.</text>
</comment>
<evidence type="ECO:0000259" key="5">
    <source>
        <dbReference type="PROSITE" id="PS51821"/>
    </source>
</evidence>
<dbReference type="InterPro" id="IPR037525">
    <property type="entry name" value="Velvet_dom"/>
</dbReference>
<sequence>MTKVLSGHYVSSLHVAPDPEEESERLGLFFIFPHLGVRRTGVFKLRFALSHLNFTECHTPIAINSSAFHVVTAANYSGVRNSTPLTLALANRGARPRIRKKARGANPRQLRRLSLSVRSLSRSYTSSAAPDVSPKEASETPAPVDAEPFLLVLHAPQPRYPPASRRIHFVHSVVPPDFDMSDGHEPAMAVSNLDLNGYLAEWFST</sequence>
<evidence type="ECO:0000256" key="2">
    <source>
        <dbReference type="ARBA" id="ARBA00023015"/>
    </source>
</evidence>